<evidence type="ECO:0000313" key="5">
    <source>
        <dbReference type="Proteomes" id="UP000193553"/>
    </source>
</evidence>
<dbReference type="InterPro" id="IPR012347">
    <property type="entry name" value="Ferritin-like"/>
</dbReference>
<dbReference type="PANTHER" id="PTHR36933">
    <property type="entry name" value="SLL0788 PROTEIN"/>
    <property type="match status" value="1"/>
</dbReference>
<evidence type="ECO:0000313" key="4">
    <source>
        <dbReference type="EMBL" id="OSJ01917.1"/>
    </source>
</evidence>
<evidence type="ECO:0000256" key="1">
    <source>
        <dbReference type="SAM" id="MobiDB-lite"/>
    </source>
</evidence>
<dbReference type="Gene3D" id="1.20.1260.10">
    <property type="match status" value="1"/>
</dbReference>
<dbReference type="AlphaFoldDB" id="A0A1X3G3Z8"/>
<comment type="caution">
    <text evidence="4">The sequence shown here is derived from an EMBL/GenBank/DDBJ whole genome shotgun (WGS) entry which is preliminary data.</text>
</comment>
<feature type="region of interest" description="Disordered" evidence="1">
    <location>
        <begin position="118"/>
        <end position="153"/>
    </location>
</feature>
<dbReference type="RefSeq" id="WP_085357690.1">
    <property type="nucleotide sequence ID" value="NZ_NAFD01000151.1"/>
</dbReference>
<reference evidence="4 5" key="1">
    <citation type="submission" date="2017-03" db="EMBL/GenBank/DDBJ databases">
        <title>Whole genome sequences of fourteen strains of Bradyrhizobium canariense and one strain of Bradyrhizobium japonicum isolated from Lupinus (Papilionoideae: Genisteae) species in Algeria.</title>
        <authorList>
            <person name="Crovadore J."/>
            <person name="Chekireb D."/>
            <person name="Brachmann A."/>
            <person name="Chablais R."/>
            <person name="Cochard B."/>
            <person name="Lefort F."/>
        </authorList>
    </citation>
    <scope>NUCLEOTIDE SEQUENCE [LARGE SCALE GENOMIC DNA]</scope>
    <source>
        <strain evidence="4 5">UBMA195</strain>
    </source>
</reference>
<accession>A0A1X3G3Z8</accession>
<sequence length="153" mass="16648">MAFSSRTIVLFTMLLTAAASPSWAQNSTSANPGTGSAGRNEQQFMVDNDLAMSDMTRAMLVKPTGDVDHDFAAMMIPHHQGAIDMARAELKYGHNEDLRRLAHNIIAQQQQEISIMRRATGEDSQASDKPLPPSGPKPDAANRPSAMNAMHMK</sequence>
<organism evidence="4 5">
    <name type="scientific">Bradyrhizobium canariense</name>
    <dbReference type="NCBI Taxonomy" id="255045"/>
    <lineage>
        <taxon>Bacteria</taxon>
        <taxon>Pseudomonadati</taxon>
        <taxon>Pseudomonadota</taxon>
        <taxon>Alphaproteobacteria</taxon>
        <taxon>Hyphomicrobiales</taxon>
        <taxon>Nitrobacteraceae</taxon>
        <taxon>Bradyrhizobium</taxon>
    </lineage>
</organism>
<evidence type="ECO:0000256" key="2">
    <source>
        <dbReference type="SAM" id="SignalP"/>
    </source>
</evidence>
<proteinExistence type="predicted"/>
<feature type="chain" id="PRO_5011905907" description="DUF305 domain-containing protein" evidence="2">
    <location>
        <begin position="25"/>
        <end position="153"/>
    </location>
</feature>
<name>A0A1X3G3Z8_9BRAD</name>
<protein>
    <recommendedName>
        <fullName evidence="3">DUF305 domain-containing protein</fullName>
    </recommendedName>
</protein>
<dbReference type="EMBL" id="NAFI01000190">
    <property type="protein sequence ID" value="OSJ01917.1"/>
    <property type="molecule type" value="Genomic_DNA"/>
</dbReference>
<keyword evidence="2" id="KW-0732">Signal</keyword>
<evidence type="ECO:0000259" key="3">
    <source>
        <dbReference type="Pfam" id="PF03713"/>
    </source>
</evidence>
<dbReference type="Pfam" id="PF03713">
    <property type="entry name" value="DUF305"/>
    <property type="match status" value="1"/>
</dbReference>
<dbReference type="PANTHER" id="PTHR36933:SF1">
    <property type="entry name" value="SLL0788 PROTEIN"/>
    <property type="match status" value="1"/>
</dbReference>
<dbReference type="Proteomes" id="UP000193553">
    <property type="component" value="Unassembled WGS sequence"/>
</dbReference>
<feature type="domain" description="DUF305" evidence="3">
    <location>
        <begin position="23"/>
        <end position="118"/>
    </location>
</feature>
<gene>
    <name evidence="4" type="ORF">BSZ18_39400</name>
</gene>
<dbReference type="InterPro" id="IPR005183">
    <property type="entry name" value="DUF305_CopM-like"/>
</dbReference>
<feature type="signal peptide" evidence="2">
    <location>
        <begin position="1"/>
        <end position="24"/>
    </location>
</feature>
<dbReference type="OrthoDB" id="517560at2"/>